<keyword evidence="4 7" id="KW-0812">Transmembrane</keyword>
<evidence type="ECO:0000256" key="4">
    <source>
        <dbReference type="ARBA" id="ARBA00022692"/>
    </source>
</evidence>
<evidence type="ECO:0000256" key="5">
    <source>
        <dbReference type="ARBA" id="ARBA00022989"/>
    </source>
</evidence>
<evidence type="ECO:0000256" key="2">
    <source>
        <dbReference type="ARBA" id="ARBA00006464"/>
    </source>
</evidence>
<evidence type="ECO:0000256" key="6">
    <source>
        <dbReference type="ARBA" id="ARBA00023136"/>
    </source>
</evidence>
<accession>A0A0M9VIX1</accession>
<dbReference type="PANTHER" id="PTHR30576:SF0">
    <property type="entry name" value="UNDECAPRENYL-PHOSPHATE N-ACETYLGALACTOSAMINYL 1-PHOSPHATE TRANSFERASE-RELATED"/>
    <property type="match status" value="1"/>
</dbReference>
<comment type="similarity">
    <text evidence="2">Belongs to the bacterial sugar transferase family.</text>
</comment>
<gene>
    <name evidence="9" type="ORF">AM493_14395</name>
</gene>
<comment type="subcellular location">
    <subcellularLocation>
        <location evidence="1">Membrane</location>
        <topology evidence="1">Multi-pass membrane protein</topology>
    </subcellularLocation>
</comment>
<dbReference type="InterPro" id="IPR017475">
    <property type="entry name" value="EPS_sugar_tfrase"/>
</dbReference>
<feature type="transmembrane region" description="Helical" evidence="7">
    <location>
        <begin position="38"/>
        <end position="58"/>
    </location>
</feature>
<dbReference type="PANTHER" id="PTHR30576">
    <property type="entry name" value="COLANIC BIOSYNTHESIS UDP-GLUCOSE LIPID CARRIER TRANSFERASE"/>
    <property type="match status" value="1"/>
</dbReference>
<sequence>MQAGKIVTYIKPLNVLLDIAAITLLGNYFFSSLVHNDVHFWCYQVIFWCAIAYFSKYYEAYRFTNALQHFYKVAIQLSLYLVAITGFFVFSRPAIYNVTAVTGYITMLLAVSAVLKISAYVLYCAMPVYHPENAIIVGDELLLPSGERSRLLKAFLPGAIPETTTQTVLAQAMAFAKSGNVQTIYCSMAQTTPSQAYALKQFSQKEGIALRFVPDNITSPLKSLTIDYFEAFPVFIAQKTPLHNPALKIFKRIFDIIFSSLVIIFVLSWLTPIIALIIKLETKGPVFFKQGRPGIDETEFICYKFRSMGVNRNSEAMAVKNDARVTKSGKFLRKTSLDELPQFFNVFLGDMSVVGPRPQLWYHNNEYKGHIHKFSDRLLVKPGITGLAQVSGYRGEINSDAEMQNRIRYDVFYIENWSILLDIRIIIQTVVNIFMGEEKAY</sequence>
<dbReference type="AlphaFoldDB" id="A0A0M9VIX1"/>
<feature type="transmembrane region" description="Helical" evidence="7">
    <location>
        <begin position="70"/>
        <end position="90"/>
    </location>
</feature>
<feature type="transmembrane region" description="Helical" evidence="7">
    <location>
        <begin position="12"/>
        <end position="32"/>
    </location>
</feature>
<dbReference type="InterPro" id="IPR003362">
    <property type="entry name" value="Bact_transf"/>
</dbReference>
<organism evidence="9 10">
    <name type="scientific">Flavobacterium akiainvivens</name>
    <dbReference type="NCBI Taxonomy" id="1202724"/>
    <lineage>
        <taxon>Bacteria</taxon>
        <taxon>Pseudomonadati</taxon>
        <taxon>Bacteroidota</taxon>
        <taxon>Flavobacteriia</taxon>
        <taxon>Flavobacteriales</taxon>
        <taxon>Flavobacteriaceae</taxon>
        <taxon>Flavobacterium</taxon>
    </lineage>
</organism>
<feature type="transmembrane region" description="Helical" evidence="7">
    <location>
        <begin position="256"/>
        <end position="278"/>
    </location>
</feature>
<evidence type="ECO:0000313" key="9">
    <source>
        <dbReference type="EMBL" id="KOS07092.1"/>
    </source>
</evidence>
<comment type="caution">
    <text evidence="9">The sequence shown here is derived from an EMBL/GenBank/DDBJ whole genome shotgun (WGS) entry which is preliminary data.</text>
</comment>
<protein>
    <recommendedName>
        <fullName evidence="8">Bacterial sugar transferase domain-containing protein</fullName>
    </recommendedName>
</protein>
<dbReference type="PATRIC" id="fig|1202724.3.peg.2989"/>
<keyword evidence="6 7" id="KW-0472">Membrane</keyword>
<evidence type="ECO:0000313" key="10">
    <source>
        <dbReference type="Proteomes" id="UP000037755"/>
    </source>
</evidence>
<dbReference type="GO" id="GO:0016020">
    <property type="term" value="C:membrane"/>
    <property type="evidence" value="ECO:0007669"/>
    <property type="project" value="UniProtKB-SubCell"/>
</dbReference>
<keyword evidence="10" id="KW-1185">Reference proteome</keyword>
<dbReference type="Pfam" id="PF02397">
    <property type="entry name" value="Bac_transf"/>
    <property type="match status" value="1"/>
</dbReference>
<dbReference type="STRING" id="1202724.AM493_14395"/>
<name>A0A0M9VIX1_9FLAO</name>
<evidence type="ECO:0000256" key="1">
    <source>
        <dbReference type="ARBA" id="ARBA00004141"/>
    </source>
</evidence>
<keyword evidence="5 7" id="KW-1133">Transmembrane helix</keyword>
<evidence type="ECO:0000256" key="7">
    <source>
        <dbReference type="SAM" id="Phobius"/>
    </source>
</evidence>
<reference evidence="9 10" key="1">
    <citation type="submission" date="2015-08" db="EMBL/GenBank/DDBJ databases">
        <title>Whole genome sequence of Flavobacterium akiainvivens IK-1T, from decaying Wikstroemia oahuensis, an endemic Hawaiian shrub.</title>
        <authorList>
            <person name="Wan X."/>
            <person name="Hou S."/>
            <person name="Saito J."/>
            <person name="Donachie S."/>
        </authorList>
    </citation>
    <scope>NUCLEOTIDE SEQUENCE [LARGE SCALE GENOMIC DNA]</scope>
    <source>
        <strain evidence="9 10">IK-1</strain>
    </source>
</reference>
<evidence type="ECO:0000259" key="8">
    <source>
        <dbReference type="Pfam" id="PF02397"/>
    </source>
</evidence>
<keyword evidence="3" id="KW-0808">Transferase</keyword>
<proteinExistence type="inferred from homology"/>
<dbReference type="NCBIfam" id="TIGR03025">
    <property type="entry name" value="EPS_sugtrans"/>
    <property type="match status" value="1"/>
</dbReference>
<dbReference type="EMBL" id="LIYD01000005">
    <property type="protein sequence ID" value="KOS07092.1"/>
    <property type="molecule type" value="Genomic_DNA"/>
</dbReference>
<dbReference type="Proteomes" id="UP000037755">
    <property type="component" value="Unassembled WGS sequence"/>
</dbReference>
<dbReference type="GO" id="GO:0016780">
    <property type="term" value="F:phosphotransferase activity, for other substituted phosphate groups"/>
    <property type="evidence" value="ECO:0007669"/>
    <property type="project" value="TreeGrafter"/>
</dbReference>
<dbReference type="OrthoDB" id="9808602at2"/>
<evidence type="ECO:0000256" key="3">
    <source>
        <dbReference type="ARBA" id="ARBA00022679"/>
    </source>
</evidence>
<feature type="domain" description="Bacterial sugar transferase" evidence="8">
    <location>
        <begin position="251"/>
        <end position="434"/>
    </location>
</feature>
<feature type="transmembrane region" description="Helical" evidence="7">
    <location>
        <begin position="102"/>
        <end position="123"/>
    </location>
</feature>
<dbReference type="RefSeq" id="WP_054408731.1">
    <property type="nucleotide sequence ID" value="NZ_FOYA01000022.1"/>
</dbReference>